<dbReference type="EMBL" id="JAIWYP010000001">
    <property type="protein sequence ID" value="KAH3893714.1"/>
    <property type="molecule type" value="Genomic_DNA"/>
</dbReference>
<sequence>MRLSYNFFSVLQDFLEVSTLNVRSYPCHKEDIISDPIAVTSDVIVLTETWLNNNNADFSAFTDTYYIDRADKRSEHGGFGDEVAILAKCTAFTTFTKISSYADHLLQTLTCELKTISDDTIYVIAVDNSSSADNTNEHLGTVLLTILKYCVSIDVS</sequence>
<dbReference type="AlphaFoldDB" id="A0A9D4S5V8"/>
<dbReference type="Proteomes" id="UP000828390">
    <property type="component" value="Unassembled WGS sequence"/>
</dbReference>
<gene>
    <name evidence="1" type="ORF">DPMN_017864</name>
</gene>
<dbReference type="Gene3D" id="3.60.10.10">
    <property type="entry name" value="Endonuclease/exonuclease/phosphatase"/>
    <property type="match status" value="1"/>
</dbReference>
<evidence type="ECO:0000313" key="2">
    <source>
        <dbReference type="Proteomes" id="UP000828390"/>
    </source>
</evidence>
<keyword evidence="2" id="KW-1185">Reference proteome</keyword>
<reference evidence="1" key="2">
    <citation type="submission" date="2020-11" db="EMBL/GenBank/DDBJ databases">
        <authorList>
            <person name="McCartney M.A."/>
            <person name="Auch B."/>
            <person name="Kono T."/>
            <person name="Mallez S."/>
            <person name="Becker A."/>
            <person name="Gohl D.M."/>
            <person name="Silverstein K.A.T."/>
            <person name="Koren S."/>
            <person name="Bechman K.B."/>
            <person name="Herman A."/>
            <person name="Abrahante J.E."/>
            <person name="Garbe J."/>
        </authorList>
    </citation>
    <scope>NUCLEOTIDE SEQUENCE</scope>
    <source>
        <strain evidence="1">Duluth1</strain>
        <tissue evidence="1">Whole animal</tissue>
    </source>
</reference>
<organism evidence="1 2">
    <name type="scientific">Dreissena polymorpha</name>
    <name type="common">Zebra mussel</name>
    <name type="synonym">Mytilus polymorpha</name>
    <dbReference type="NCBI Taxonomy" id="45954"/>
    <lineage>
        <taxon>Eukaryota</taxon>
        <taxon>Metazoa</taxon>
        <taxon>Spiralia</taxon>
        <taxon>Lophotrochozoa</taxon>
        <taxon>Mollusca</taxon>
        <taxon>Bivalvia</taxon>
        <taxon>Autobranchia</taxon>
        <taxon>Heteroconchia</taxon>
        <taxon>Euheterodonta</taxon>
        <taxon>Imparidentia</taxon>
        <taxon>Neoheterodontei</taxon>
        <taxon>Myida</taxon>
        <taxon>Dreissenoidea</taxon>
        <taxon>Dreissenidae</taxon>
        <taxon>Dreissena</taxon>
    </lineage>
</organism>
<reference evidence="1" key="1">
    <citation type="journal article" date="2019" name="bioRxiv">
        <title>The Genome of the Zebra Mussel, Dreissena polymorpha: A Resource for Invasive Species Research.</title>
        <authorList>
            <person name="McCartney M.A."/>
            <person name="Auch B."/>
            <person name="Kono T."/>
            <person name="Mallez S."/>
            <person name="Zhang Y."/>
            <person name="Obille A."/>
            <person name="Becker A."/>
            <person name="Abrahante J.E."/>
            <person name="Garbe J."/>
            <person name="Badalamenti J.P."/>
            <person name="Herman A."/>
            <person name="Mangelson H."/>
            <person name="Liachko I."/>
            <person name="Sullivan S."/>
            <person name="Sone E.D."/>
            <person name="Koren S."/>
            <person name="Silverstein K.A.T."/>
            <person name="Beckman K.B."/>
            <person name="Gohl D.M."/>
        </authorList>
    </citation>
    <scope>NUCLEOTIDE SEQUENCE</scope>
    <source>
        <strain evidence="1">Duluth1</strain>
        <tissue evidence="1">Whole animal</tissue>
    </source>
</reference>
<comment type="caution">
    <text evidence="1">The sequence shown here is derived from an EMBL/GenBank/DDBJ whole genome shotgun (WGS) entry which is preliminary data.</text>
</comment>
<dbReference type="InterPro" id="IPR036691">
    <property type="entry name" value="Endo/exonu/phosph_ase_sf"/>
</dbReference>
<proteinExistence type="predicted"/>
<accession>A0A9D4S5V8</accession>
<evidence type="ECO:0000313" key="1">
    <source>
        <dbReference type="EMBL" id="KAH3893714.1"/>
    </source>
</evidence>
<protein>
    <submittedName>
        <fullName evidence="1">Uncharacterized protein</fullName>
    </submittedName>
</protein>
<name>A0A9D4S5V8_DREPO</name>